<reference evidence="2" key="2">
    <citation type="submission" date="2018-03" db="EMBL/GenBank/DDBJ databases">
        <title>The Triticum urartu genome reveals the dynamic nature of wheat genome evolution.</title>
        <authorList>
            <person name="Ling H."/>
            <person name="Ma B."/>
            <person name="Shi X."/>
            <person name="Liu H."/>
            <person name="Dong L."/>
            <person name="Sun H."/>
            <person name="Cao Y."/>
            <person name="Gao Q."/>
            <person name="Zheng S."/>
            <person name="Li Y."/>
            <person name="Yu Y."/>
            <person name="Du H."/>
            <person name="Qi M."/>
            <person name="Li Y."/>
            <person name="Yu H."/>
            <person name="Cui Y."/>
            <person name="Wang N."/>
            <person name="Chen C."/>
            <person name="Wu H."/>
            <person name="Zhao Y."/>
            <person name="Zhang J."/>
            <person name="Li Y."/>
            <person name="Zhou W."/>
            <person name="Zhang B."/>
            <person name="Hu W."/>
            <person name="Eijk M."/>
            <person name="Tang J."/>
            <person name="Witsenboer H."/>
            <person name="Zhao S."/>
            <person name="Li Z."/>
            <person name="Zhang A."/>
            <person name="Wang D."/>
            <person name="Liang C."/>
        </authorList>
    </citation>
    <scope>NUCLEOTIDE SEQUENCE [LARGE SCALE GENOMIC DNA]</scope>
    <source>
        <strain evidence="2">cv. G1812</strain>
    </source>
</reference>
<protein>
    <submittedName>
        <fullName evidence="2">Uncharacterized protein</fullName>
    </submittedName>
</protein>
<evidence type="ECO:0000313" key="3">
    <source>
        <dbReference type="Proteomes" id="UP000015106"/>
    </source>
</evidence>
<dbReference type="Gramene" id="TuG1812G0600003140.01.T03">
    <property type="protein sequence ID" value="TuG1812G0600003140.01.T03"/>
    <property type="gene ID" value="TuG1812G0600003140.01"/>
</dbReference>
<feature type="compositionally biased region" description="Basic and acidic residues" evidence="1">
    <location>
        <begin position="82"/>
        <end position="98"/>
    </location>
</feature>
<accession>A0A8R7UX31</accession>
<name>A0A8R7UX31_TRIUA</name>
<sequence length="193" mass="21974">MEWKLRKASRFAGIPVLFGNCSYHSGSCQGGFSPRRGSMSNYHDDHVEDMEDDYDMDDPAEDMVDAHHERGLRDSDSEDDEYAHSNDKIPDTSAADARKGKDIQGIPWERLAITRENYRQTRLEQYKNYENIPNSGEAAAKECKPTVKGGMYYEFRQNTRSVKSTILHFQVGSFCLATSPNTHTHHTVYSVAK</sequence>
<gene>
    <name evidence="2" type="primary">LOC125514418</name>
</gene>
<dbReference type="AlphaFoldDB" id="A0A8R7UX31"/>
<dbReference type="Proteomes" id="UP000015106">
    <property type="component" value="Chromosome 6"/>
</dbReference>
<reference evidence="2" key="3">
    <citation type="submission" date="2022-06" db="UniProtKB">
        <authorList>
            <consortium name="EnsemblPlants"/>
        </authorList>
    </citation>
    <scope>IDENTIFICATION</scope>
</reference>
<organism evidence="2 3">
    <name type="scientific">Triticum urartu</name>
    <name type="common">Red wild einkorn</name>
    <name type="synonym">Crithodium urartu</name>
    <dbReference type="NCBI Taxonomy" id="4572"/>
    <lineage>
        <taxon>Eukaryota</taxon>
        <taxon>Viridiplantae</taxon>
        <taxon>Streptophyta</taxon>
        <taxon>Embryophyta</taxon>
        <taxon>Tracheophyta</taxon>
        <taxon>Spermatophyta</taxon>
        <taxon>Magnoliopsida</taxon>
        <taxon>Liliopsida</taxon>
        <taxon>Poales</taxon>
        <taxon>Poaceae</taxon>
        <taxon>BOP clade</taxon>
        <taxon>Pooideae</taxon>
        <taxon>Triticodae</taxon>
        <taxon>Triticeae</taxon>
        <taxon>Triticinae</taxon>
        <taxon>Triticum</taxon>
    </lineage>
</organism>
<feature type="compositionally biased region" description="Acidic residues" evidence="1">
    <location>
        <begin position="47"/>
        <end position="63"/>
    </location>
</feature>
<reference evidence="3" key="1">
    <citation type="journal article" date="2013" name="Nature">
        <title>Draft genome of the wheat A-genome progenitor Triticum urartu.</title>
        <authorList>
            <person name="Ling H.Q."/>
            <person name="Zhao S."/>
            <person name="Liu D."/>
            <person name="Wang J."/>
            <person name="Sun H."/>
            <person name="Zhang C."/>
            <person name="Fan H."/>
            <person name="Li D."/>
            <person name="Dong L."/>
            <person name="Tao Y."/>
            <person name="Gao C."/>
            <person name="Wu H."/>
            <person name="Li Y."/>
            <person name="Cui Y."/>
            <person name="Guo X."/>
            <person name="Zheng S."/>
            <person name="Wang B."/>
            <person name="Yu K."/>
            <person name="Liang Q."/>
            <person name="Yang W."/>
            <person name="Lou X."/>
            <person name="Chen J."/>
            <person name="Feng M."/>
            <person name="Jian J."/>
            <person name="Zhang X."/>
            <person name="Luo G."/>
            <person name="Jiang Y."/>
            <person name="Liu J."/>
            <person name="Wang Z."/>
            <person name="Sha Y."/>
            <person name="Zhang B."/>
            <person name="Wu H."/>
            <person name="Tang D."/>
            <person name="Shen Q."/>
            <person name="Xue P."/>
            <person name="Zou S."/>
            <person name="Wang X."/>
            <person name="Liu X."/>
            <person name="Wang F."/>
            <person name="Yang Y."/>
            <person name="An X."/>
            <person name="Dong Z."/>
            <person name="Zhang K."/>
            <person name="Zhang X."/>
            <person name="Luo M.C."/>
            <person name="Dvorak J."/>
            <person name="Tong Y."/>
            <person name="Wang J."/>
            <person name="Yang H."/>
            <person name="Li Z."/>
            <person name="Wang D."/>
            <person name="Zhang A."/>
            <person name="Wang J."/>
        </authorList>
    </citation>
    <scope>NUCLEOTIDE SEQUENCE</scope>
    <source>
        <strain evidence="3">cv. G1812</strain>
    </source>
</reference>
<dbReference type="PANTHER" id="PTHR43991">
    <property type="entry name" value="WD REPEAT PROTEIN (AFU_ORTHOLOGUE AFUA_8G05640)-RELATED"/>
    <property type="match status" value="1"/>
</dbReference>
<keyword evidence="3" id="KW-1185">Reference proteome</keyword>
<dbReference type="EnsemblPlants" id="TuG1812G0600003140.01.T03">
    <property type="protein sequence ID" value="TuG1812G0600003140.01.T03"/>
    <property type="gene ID" value="TuG1812G0600003140.01"/>
</dbReference>
<feature type="region of interest" description="Disordered" evidence="1">
    <location>
        <begin position="33"/>
        <end position="98"/>
    </location>
</feature>
<proteinExistence type="predicted"/>
<dbReference type="PANTHER" id="PTHR43991:SF38">
    <property type="entry name" value="OS02G0721600 PROTEIN"/>
    <property type="match status" value="1"/>
</dbReference>
<feature type="compositionally biased region" description="Basic and acidic residues" evidence="1">
    <location>
        <begin position="64"/>
        <end position="75"/>
    </location>
</feature>
<evidence type="ECO:0000313" key="2">
    <source>
        <dbReference type="EnsemblPlants" id="TuG1812G0600003140.01.T03"/>
    </source>
</evidence>
<evidence type="ECO:0000256" key="1">
    <source>
        <dbReference type="SAM" id="MobiDB-lite"/>
    </source>
</evidence>